<organism evidence="1 2">
    <name type="scientific">Mycena citricolor</name>
    <dbReference type="NCBI Taxonomy" id="2018698"/>
    <lineage>
        <taxon>Eukaryota</taxon>
        <taxon>Fungi</taxon>
        <taxon>Dikarya</taxon>
        <taxon>Basidiomycota</taxon>
        <taxon>Agaricomycotina</taxon>
        <taxon>Agaricomycetes</taxon>
        <taxon>Agaricomycetidae</taxon>
        <taxon>Agaricales</taxon>
        <taxon>Marasmiineae</taxon>
        <taxon>Mycenaceae</taxon>
        <taxon>Mycena</taxon>
    </lineage>
</organism>
<reference evidence="1" key="1">
    <citation type="submission" date="2023-11" db="EMBL/GenBank/DDBJ databases">
        <authorList>
            <person name="De Vega J J."/>
            <person name="De Vega J J."/>
        </authorList>
    </citation>
    <scope>NUCLEOTIDE SEQUENCE</scope>
</reference>
<dbReference type="EMBL" id="CAVNYO010000419">
    <property type="protein sequence ID" value="CAK5277600.1"/>
    <property type="molecule type" value="Genomic_DNA"/>
</dbReference>
<proteinExistence type="predicted"/>
<dbReference type="Proteomes" id="UP001295794">
    <property type="component" value="Unassembled WGS sequence"/>
</dbReference>
<name>A0AAD2K3Y1_9AGAR</name>
<keyword evidence="2" id="KW-1185">Reference proteome</keyword>
<protein>
    <submittedName>
        <fullName evidence="1">Uncharacterized protein</fullName>
    </submittedName>
</protein>
<gene>
    <name evidence="1" type="ORF">MYCIT1_LOCUS26610</name>
</gene>
<dbReference type="AlphaFoldDB" id="A0AAD2K3Y1"/>
<evidence type="ECO:0000313" key="1">
    <source>
        <dbReference type="EMBL" id="CAK5277600.1"/>
    </source>
</evidence>
<comment type="caution">
    <text evidence="1">The sequence shown here is derived from an EMBL/GenBank/DDBJ whole genome shotgun (WGS) entry which is preliminary data.</text>
</comment>
<sequence>SSARIDHRGVEELQEGEWDELVSLLISTSFSSLAQVNLRVGGGPMTLKQVTDNFFQKHPELAGDDTSIVFDFKRATQAWY</sequence>
<feature type="non-terminal residue" evidence="1">
    <location>
        <position position="80"/>
    </location>
</feature>
<evidence type="ECO:0000313" key="2">
    <source>
        <dbReference type="Proteomes" id="UP001295794"/>
    </source>
</evidence>
<accession>A0AAD2K3Y1</accession>